<feature type="region of interest" description="Disordered" evidence="12">
    <location>
        <begin position="4094"/>
        <end position="4124"/>
    </location>
</feature>
<feature type="region of interest" description="Disordered" evidence="12">
    <location>
        <begin position="756"/>
        <end position="775"/>
    </location>
</feature>
<evidence type="ECO:0000256" key="12">
    <source>
        <dbReference type="SAM" id="MobiDB-lite"/>
    </source>
</evidence>
<keyword evidence="5" id="KW-0597">Phosphoprotein</keyword>
<feature type="compositionally biased region" description="Acidic residues" evidence="12">
    <location>
        <begin position="4359"/>
        <end position="4392"/>
    </location>
</feature>
<evidence type="ECO:0000256" key="11">
    <source>
        <dbReference type="SAM" id="Coils"/>
    </source>
</evidence>
<feature type="compositionally biased region" description="Basic and acidic residues" evidence="12">
    <location>
        <begin position="4470"/>
        <end position="4479"/>
    </location>
</feature>
<feature type="compositionally biased region" description="Acidic residues" evidence="12">
    <location>
        <begin position="4288"/>
        <end position="4317"/>
    </location>
</feature>
<feature type="domain" description="VWFA" evidence="13">
    <location>
        <begin position="4746"/>
        <end position="4957"/>
    </location>
</feature>
<dbReference type="GO" id="GO:0000027">
    <property type="term" value="P:ribosomal large subunit assembly"/>
    <property type="evidence" value="ECO:0007669"/>
    <property type="project" value="InterPro"/>
</dbReference>
<dbReference type="InterPro" id="IPR036465">
    <property type="entry name" value="vWFA_dom_sf"/>
</dbReference>
<evidence type="ECO:0000256" key="9">
    <source>
        <dbReference type="ARBA" id="ARBA00023242"/>
    </source>
</evidence>
<proteinExistence type="inferred from homology"/>
<dbReference type="PANTHER" id="PTHR48103">
    <property type="entry name" value="MIDASIN-RELATED"/>
    <property type="match status" value="1"/>
</dbReference>
<dbReference type="FunFam" id="3.40.50.300:FF:000582">
    <property type="entry name" value="Midasin"/>
    <property type="match status" value="1"/>
</dbReference>
<feature type="compositionally biased region" description="Acidic residues" evidence="12">
    <location>
        <begin position="4171"/>
        <end position="4202"/>
    </location>
</feature>
<comment type="caution">
    <text evidence="14">The sequence shown here is derived from an EMBL/GenBank/DDBJ whole genome shotgun (WGS) entry which is preliminary data.</text>
</comment>
<reference evidence="14" key="1">
    <citation type="submission" date="2017-09" db="EMBL/GenBank/DDBJ databases">
        <title>Polyketide synthases of a Diaporthe helianthi virulent isolate.</title>
        <authorList>
            <person name="Baroncelli R."/>
        </authorList>
    </citation>
    <scope>NUCLEOTIDE SEQUENCE [LARGE SCALE GENOMIC DNA]</scope>
    <source>
        <strain evidence="14">7/96</strain>
    </source>
</reference>
<feature type="compositionally biased region" description="Basic and acidic residues" evidence="12">
    <location>
        <begin position="4220"/>
        <end position="4261"/>
    </location>
</feature>
<dbReference type="InterPro" id="IPR048617">
    <property type="entry name" value="MDN1_AAA_lid_4"/>
</dbReference>
<protein>
    <recommendedName>
        <fullName evidence="4 10">Midasin</fullName>
    </recommendedName>
</protein>
<dbReference type="OrthoDB" id="5186at2759"/>
<dbReference type="InterPro" id="IPR027417">
    <property type="entry name" value="P-loop_NTPase"/>
</dbReference>
<evidence type="ECO:0000259" key="13">
    <source>
        <dbReference type="PROSITE" id="PS50234"/>
    </source>
</evidence>
<dbReference type="InterPro" id="IPR040848">
    <property type="entry name" value="AAA_lid_7"/>
</dbReference>
<dbReference type="SUPFAM" id="SSF52540">
    <property type="entry name" value="P-loop containing nucleoside triphosphate hydrolases"/>
    <property type="match status" value="6"/>
</dbReference>
<dbReference type="GO" id="GO:0016887">
    <property type="term" value="F:ATP hydrolysis activity"/>
    <property type="evidence" value="ECO:0007669"/>
    <property type="project" value="InterPro"/>
</dbReference>
<dbReference type="FunFam" id="3.40.50.300:FF:000712">
    <property type="entry name" value="Midasin"/>
    <property type="match status" value="1"/>
</dbReference>
<dbReference type="InParanoid" id="A0A2P5IFZ8"/>
<feature type="compositionally biased region" description="Basic and acidic residues" evidence="12">
    <location>
        <begin position="4654"/>
        <end position="4663"/>
    </location>
</feature>
<comment type="subcellular location">
    <subcellularLocation>
        <location evidence="1">Nucleus</location>
        <location evidence="1">Nucleolus</location>
    </subcellularLocation>
    <subcellularLocation>
        <location evidence="2">Nucleus</location>
        <location evidence="2">Nucleoplasm</location>
    </subcellularLocation>
</comment>
<evidence type="ECO:0000256" key="6">
    <source>
        <dbReference type="ARBA" id="ARBA00022741"/>
    </source>
</evidence>
<dbReference type="Pfam" id="PF21108">
    <property type="entry name" value="MDN1_4th"/>
    <property type="match status" value="1"/>
</dbReference>
<evidence type="ECO:0000256" key="10">
    <source>
        <dbReference type="PIRNR" id="PIRNR010340"/>
    </source>
</evidence>
<dbReference type="CDD" id="cd00009">
    <property type="entry name" value="AAA"/>
    <property type="match status" value="3"/>
</dbReference>
<dbReference type="FunCoup" id="A0A2P5IFZ8">
    <property type="interactions" value="865"/>
</dbReference>
<dbReference type="SMART" id="SM00382">
    <property type="entry name" value="AAA"/>
    <property type="match status" value="6"/>
</dbReference>
<evidence type="ECO:0000256" key="2">
    <source>
        <dbReference type="ARBA" id="ARBA00004642"/>
    </source>
</evidence>
<feature type="compositionally biased region" description="Acidic residues" evidence="12">
    <location>
        <begin position="4146"/>
        <end position="4164"/>
    </location>
</feature>
<evidence type="ECO:0000256" key="1">
    <source>
        <dbReference type="ARBA" id="ARBA00004604"/>
    </source>
</evidence>
<dbReference type="Proteomes" id="UP000094444">
    <property type="component" value="Unassembled WGS sequence"/>
</dbReference>
<dbReference type="GO" id="GO:0005524">
    <property type="term" value="F:ATP binding"/>
    <property type="evidence" value="ECO:0007669"/>
    <property type="project" value="UniProtKB-KW"/>
</dbReference>
<dbReference type="PIRSF" id="PIRSF010340">
    <property type="entry name" value="Midasin"/>
    <property type="match status" value="1"/>
</dbReference>
<dbReference type="FunFam" id="3.40.50.300:FF:001368">
    <property type="entry name" value="Midasin"/>
    <property type="match status" value="1"/>
</dbReference>
<feature type="compositionally biased region" description="Acidic residues" evidence="12">
    <location>
        <begin position="4581"/>
        <end position="4599"/>
    </location>
</feature>
<dbReference type="FunFam" id="3.40.50.300:FF:000142">
    <property type="entry name" value="Midasin"/>
    <property type="match status" value="1"/>
</dbReference>
<evidence type="ECO:0000256" key="5">
    <source>
        <dbReference type="ARBA" id="ARBA00022553"/>
    </source>
</evidence>
<dbReference type="InterPro" id="IPR041190">
    <property type="entry name" value="Midasin_AAA_lid_5"/>
</dbReference>
<feature type="compositionally biased region" description="Acidic residues" evidence="12">
    <location>
        <begin position="4336"/>
        <end position="4347"/>
    </location>
</feature>
<dbReference type="GO" id="GO:0005730">
    <property type="term" value="C:nucleolus"/>
    <property type="evidence" value="ECO:0007669"/>
    <property type="project" value="UniProtKB-SubCell"/>
</dbReference>
<dbReference type="SUPFAM" id="SSF53300">
    <property type="entry name" value="vWA-like"/>
    <property type="match status" value="1"/>
</dbReference>
<feature type="compositionally biased region" description="Acidic residues" evidence="12">
    <location>
        <begin position="4262"/>
        <end position="4278"/>
    </location>
</feature>
<evidence type="ECO:0000256" key="7">
    <source>
        <dbReference type="ARBA" id="ARBA00022840"/>
    </source>
</evidence>
<dbReference type="PROSITE" id="PS50234">
    <property type="entry name" value="VWFA"/>
    <property type="match status" value="1"/>
</dbReference>
<keyword evidence="6 10" id="KW-0547">Nucleotide-binding</keyword>
<dbReference type="PANTHER" id="PTHR48103:SF2">
    <property type="entry name" value="MIDASIN"/>
    <property type="match status" value="1"/>
</dbReference>
<sequence>MANFDVSSQRASLLSDATTLAYLPPELVHVIRNQNPTNLLDAVSQAALIPGLTGRIFAHFKPVFADVCARWVLNAPHGSCDDDILASFARVLPFAPQIYVFLQDYLEIISSRTQPSSGSRTARLDLAESSRSLDSEALSKRLLAVWRLVNFDRKAFVSLVVPSDVQALFSHSYAPVRYLAIRIFCLLLRASDNRLEALIRHYIPERESLTGDFDGKPIDYAFLSLFEHARAESIKKHIAIVKEQAQELAPSRIPPQSLTSLVVHYGNTVLPRPRGPPKQGSSLVATPTTLRNLESLAKLLQQPGPILLHGPSGAGKTASALELARELGMDESLVTLHLNEQTDAKMLIGLYTTGTKPGSFEWRPGILTTAVREGRWVLIEDLDRAPTEVMSTLLPLIERGELLIPNRGETIKAPSSFRILATVRTHKGMDGQENIPSLLGLRFWTLLPVQNMLQDELQTVMHEKYPLLSKFVADPILKVYERVCLLLSNAGLIPGVSAASERPISSRDLFKWCRRLEKIIASTGAKTGDEPMSETAYDGIFMEAIDCFASGIKDHRVRDKLIIHIGELMGRSSQRVEHHLSSHIPRLSETEAHLTVGRSTLRKTRRPDRVTKSKRPFAPTTHAKRLLEQISVAVSLKEPVLLVGETGIGKTTVVQQLAESLGQRLVAVNLSQQSEVGDLLGGFKPINVRNLAVPLKEEFEDLFASTGISEEKNQKYLKSINKGIAKGKWSDVAKLWSQAPKIFEEILKMKIKEEKNKDQARDADGQPAKRRKTGSTRLETLLELKPRWDKFSKNLEQFAIQLSGGGGGFAFAFIEGNIIKAVRNGDWVLLDEINLASPDTLESIADLLQAGPDTTPSILLSETGEIERIQAHPNFRIFGAMNPATDVGKRDLPQGLRSRFTELYVSSPDKDFKDLVTIIKSYLNGQNSQVDQAADKVANLYMRIKELAEAKALVDGANEVPHFSLRTLTRVLTYVNDVAPYYGLERSLYEGFCMGFLTLLSRASEMQVTPLIVQHLLGKDPHRLLSRPPKYPADGREYVKFTDTDNNRVYWLLKGVEVPQERADYIRTPYVERNLLNLVRATSTRRFPILIQGPTSAGKTSMIEFLAEYSGNKFVRINNHEHTDLQEYLGTYISGSDGKLKFQEGLLVQAMRQGHWIVLDELNLAPTDILEALNRLLDDNRELLIPETQEIVRPHENFMLFATQNPPGLYGGRKVLSRAFRNRFLELHYDDIPEDELEHILQKRSINTAPSDCKRIVSVYKELSRLRQTSRVFEQKDSFATLRDLFRWALRDAETREDIANNGFMLLAERVRDDEERDAVRQVIETVFKVKIDPDQLYNERFNRAMRRAGLKDNKQGVVWTNAMRRLYTLVSQALRNNEPILLVGETGCGKTTIVQLLAESLSRELHIVNAHQNTETGDLIGSQRPVRNCGAIAEALKQSLAEAFECLGQPPHGSIDDLLARYYALSVGDRSRIPDSVQEKVLANEIRSKALFEWSDGSLVHAMKEAHFFLLDEISLADDSVLERLNSVLEPGRSLLLAEKGTDNSFVRAADGFQFFATMNPGGDFGKKELSPALRNRFTEIWVPPLSNRQDILDIVVDKLKPQFRPLAHVIVDFSYWFGKTCRSSSATAFSIRDILVWVNFVNHAESMQPAIAVLHGAATVFIDTLGANPSALLPLDPKTMDEQRQKCLDKLNELLGDGIDVTAIYRNEPQLAIGLDFVQIGEFSVARMPSGEDDSAFAFDAPTTKMNLMRVIRALAVNKPVLLEGNPGVGKTTLVSALALACGRPLTRINLSDQTDLMDLFGTDVPVEGAEAGNFAWRDAPFLQAMQKGEWVLLDEMNLASQSVLEGLNACLDHRGEVYVSELDQVFKCHPGFMLFAAQNPHSQGGGRKGLPSSFVNRFIVVYADVFTEQDLMLIAGKRYPDVPQDTIQKMIRFVSALDYETSIRKSFGAHGSPWEFNLRDSLRWLELLASKDKLLASAQASDFLDMIITQRFRSKIDREQIAQLFTGAFGMPPQPHSLYHNLTSAICQVGLAMLDRNPLLQPGRFPNMDVVPRLAEIESLLICVKQNLPCILVGPSGSGKSSLLNQVAASVGKELVVFPLNADVDAMDLVGGFEQADPLRELHASLDELHDALLEFALSLLPQNSSQNAVNLISILDRRREEDDLSEITACIEALASEVPADSLLGKRLSRAHQTLNSPRTLANPRFEWLDGVIVRALEAGKWLVLDNANLCSASVLDRLNSLLERPNGFLSINEHTGPDGEPRIIKPHPEFRIFLTMDPRYGELSRAMRNRSVEIYLEESQLRSDRYLSSITEIESSMRRYSHATHVSSEAFVNGGVEVARLAFDNLDLSDVRLLARYEKASTDGLGCPLDSASPDTNSGLSALVSYVQSPKAAPTRQAILQLYTAISTDVSGNEVLTAAQPLHTLHNAPMVKIMESQSNKAAEWLAFCYEVFLELQYAQQAVESQSRTLDRTKPSTLNRLQRSLVSDQVASVAKDSTVSVAGFLSSIVQVIGALIDDSLRRSESSTEVKPILRAVLHFWWRTFTFVTGPSFEEARFQAHLKQGIDALQSTADCSESQRGLQVIASILDNIQDAFTVGFKLTTGLSMETLWTLLRPPPITDEATFSAISEMEKLASRFDAIRWKSNANFADLSKAISSLAEAYSIVRKNATAAADLIKALQGEIQLLEANSDDSREVKPFFEQDFETLRQALTVHRASRGSSLFVDFQDVVVLSNIPTLSQMRLQSWNSAQRLLHSIDYVLAQASDSHPWNGKLMSRLIQQYESTASANLAALQSLEVELPAMGKLLAGSSEAVSADPVGCLNQILWHMLREVAGSHDPLLLQDFVTLFELLSRNFTPASVKIEPRGLVFELPSGGPAQQSKCPEHIAIIFREHFIPSVVALVASEKSSSQKSAFATVAWVHFAIGCIKLYVPDKIFDPYLRSETERDSHEELLANLRHKWHALCAFEAGFTGQASNVRAELVRQEIEQLGEPPAAAVTIYRSSSVDLGRLQGEFNNVLNAVVKSDIASSVFEYLATGTQDKAEQVQLVKDNMLHLIERLSSRFQVYEDLTVPLVTILRCLQLGLSLSTESGAGQRSDGGSLLNVTPMLGGSVWSGTSQLPHQSLEFLSYIGLWVSVNGIESLDTGLRQLTFESLHYFYEEWSNKLDADKREEAAKNSLYRYKGGLDEEEEADREDFNELFPDYETETVEEQHAATKKTGQASRNLALRLAERHERIFLAPQATQQSMMNFCKGVARKVSSDAAHSSLDPETDRSLLPGALLVLDEKMDSFTSSTTSAGYNFYTSANLFESRKLVKLVHGIRMRFRELQRVDEIAHLEPLADVLGACDHVLELSHADPLAKIITRVEKLVAFVYEWQHGGWASHIYGALELYNKLTDTVVSWRRLELATWAKLFDMEAEKCQTDAKSWWFVAYHAVIAIPMTKVGLGHDLKDYSMQLVSDLEMFFSEAVLGEFDTRLRLLRQLSKQLELLALDYAPLSLIHNAVLNFISMYRRYESKVSEAIQKGRGTVEKTMKDVLLLASWKDTNIVALRESARKSHEKLFKLVRKFRAVLGQPMRTIVDQGLPDENHSSIIATRPVAPAPPKPNNSAAAVCQELIPGWLDDAHAKRLANAGKILSIMSKASQLPESTINAAKVVNTFVADTMSAMSALKQETPAFLNDENKEEVKHLKTRKVRLFEETVKAIRTMGFTRNLNEAHVRSQKQLAAVLAKLEHLPSGGDPTLSETEYYFHKVLDMAPQVRNALNDHNGDLTNETVRRSTGYMEGILHVLIQQRGCLAENANMLASVDASILNVQSLISSNQSENLVTKRRTSNHAQLLQWLIPVLSLGIHLIEVHGNRGKVANGPVQSALQEWLTSFTKLQTRFDACQTLPGGLDSKTQMQLRDQLQEKLDDFEATLQLLESERPDLGFIFQQLQIWTTVTIDDQQTEQGIDDATAFVQETLNLSKKVLDAVQKFQKAVASMPASTEDASWLLQYNDTLASMLKSLHMKTIVEGIGESVSRLNTLNLEDKAVNNAAFSLLAVTLPLLQQYAIICRTSVADLTNVHCASSKMALNLAKAFVEIASRGFCTPQEKSDETSADSGKLEGGTGLGDGEGAEDISKDIQPDEDLSELAQEPNKEKDGEIEDQEDAVDMGQDDMEGEMGSAAGDDEDDKDGKDGEDDEDKDEMDEETGDVDDLDPTAVDEKMWDGDGDDADKDQQGDDDTKGQKNEDEQAAAKDAPENKDSKQEEPEQGKPEQEIDEEEEAGPEEDEAGAQEEMNRQDQNVEENEALELPDNMDIDGSDDESAISDDDLDKLSDIQQDTEEEAKQEGDAESVDENDGDQGEMNQDDMNKEVDEDSLDEDMAGDNAEMEDKEPETEEQGADDSGEKDESKPPLDPNDDSHADPDNAAPSDIKSGAGQDQNNMEDGQDDDNSQAKAAQRESGEMGQNADDQHTAAGNEGAMSRQNDDQDRSDEANQPDDSAQSQPFKKLGDALERWYRQNQDIKDAMDENQEARQQDDSDMAHRELQHLQNDDDAPDAQALGTAAEDEVQPIDESMAIDEEKRDDQNRVMPQQDGDNENDNMDIDEEADGTEQDEFKDKDMPERDESRTGVATRRGAFNRERSMSPSRTNQMDEPEDETVDETSTQLDHTHLGDPERPLRDYQQALETWTALQTKTHPLSLALTSQLRLILTPSQSTKLSGSYRTGKRLNIKKIIPYIASSYKRDKIWMRRAVPTKRTYQILLCVDDSQSMGQTTAGTMALESLVMVSRSLAMLEAGQVGVTGFGADVFTAHDLAAPLLTSHDAGARVLQNFTFAQDRTDVALLIRRTLDQLRAARETAAGGRGGGGGGQDLWQLALILSDGLTPSDSHERIRRMLREALEERVMIVFIIMDDSSSRKGDSVLQLGKAKFVRRADGSSDVVVERYLDTFPFQYYLIVHNLEELPGALAGLLRTWFAEVNS</sequence>
<dbReference type="Pfam" id="PF07728">
    <property type="entry name" value="AAA_5"/>
    <property type="match status" value="8"/>
</dbReference>
<dbReference type="GO" id="GO:0000055">
    <property type="term" value="P:ribosomal large subunit export from nucleus"/>
    <property type="evidence" value="ECO:0007669"/>
    <property type="project" value="TreeGrafter"/>
</dbReference>
<keyword evidence="8 10" id="KW-0143">Chaperone</keyword>
<feature type="coiled-coil region" evidence="11">
    <location>
        <begin position="2674"/>
        <end position="2701"/>
    </location>
</feature>
<name>A0A2P5IFZ8_DIAHE</name>
<comment type="function">
    <text evidence="10">Nuclear chaperone required for maturation and nuclear export of pre-60S ribosome subunits.</text>
</comment>
<dbReference type="EMBL" id="MAVT02000006">
    <property type="protein sequence ID" value="POS81428.1"/>
    <property type="molecule type" value="Genomic_DNA"/>
</dbReference>
<feature type="compositionally biased region" description="Gly residues" evidence="12">
    <location>
        <begin position="4108"/>
        <end position="4117"/>
    </location>
</feature>
<keyword evidence="7 10" id="KW-0067">ATP-binding</keyword>
<keyword evidence="11" id="KW-0175">Coiled coil</keyword>
<evidence type="ECO:0000256" key="4">
    <source>
        <dbReference type="ARBA" id="ARBA00017143"/>
    </source>
</evidence>
<feature type="compositionally biased region" description="Basic and acidic residues" evidence="12">
    <location>
        <begin position="4600"/>
        <end position="4614"/>
    </location>
</feature>
<dbReference type="InterPro" id="IPR011704">
    <property type="entry name" value="ATPase_dyneun-rel_AAA"/>
</dbReference>
<evidence type="ECO:0000313" key="14">
    <source>
        <dbReference type="EMBL" id="POS81428.1"/>
    </source>
</evidence>
<feature type="compositionally biased region" description="Basic and acidic residues" evidence="12">
    <location>
        <begin position="4393"/>
        <end position="4410"/>
    </location>
</feature>
<dbReference type="InterPro" id="IPR012099">
    <property type="entry name" value="Midasin"/>
</dbReference>
<feature type="compositionally biased region" description="Basic and acidic residues" evidence="12">
    <location>
        <begin position="4494"/>
        <end position="4537"/>
    </location>
</feature>
<gene>
    <name evidence="14" type="ORF">DHEL01_v200160</name>
</gene>
<dbReference type="STRING" id="158607.A0A2P5IFZ8"/>
<dbReference type="InterPro" id="IPR002035">
    <property type="entry name" value="VWF_A"/>
</dbReference>
<evidence type="ECO:0000313" key="15">
    <source>
        <dbReference type="Proteomes" id="UP000094444"/>
    </source>
</evidence>
<dbReference type="Pfam" id="PF17867">
    <property type="entry name" value="AAA_lid_7"/>
    <property type="match status" value="3"/>
</dbReference>
<dbReference type="Pfam" id="PF17865">
    <property type="entry name" value="AAA_lid_5"/>
    <property type="match status" value="1"/>
</dbReference>
<dbReference type="GO" id="GO:0005654">
    <property type="term" value="C:nucleoplasm"/>
    <property type="evidence" value="ECO:0007669"/>
    <property type="project" value="UniProtKB-SubCell"/>
</dbReference>
<evidence type="ECO:0000256" key="8">
    <source>
        <dbReference type="ARBA" id="ARBA00023186"/>
    </source>
</evidence>
<comment type="similarity">
    <text evidence="3 10">Belongs to the midasin family.</text>
</comment>
<evidence type="ECO:0000256" key="3">
    <source>
        <dbReference type="ARBA" id="ARBA00007188"/>
    </source>
</evidence>
<feature type="region of interest" description="Disordered" evidence="12">
    <location>
        <begin position="4137"/>
        <end position="4663"/>
    </location>
</feature>
<keyword evidence="15" id="KW-1185">Reference proteome</keyword>
<dbReference type="GO" id="GO:0030687">
    <property type="term" value="C:preribosome, large subunit precursor"/>
    <property type="evidence" value="ECO:0007669"/>
    <property type="project" value="TreeGrafter"/>
</dbReference>
<keyword evidence="9 10" id="KW-0539">Nucleus</keyword>
<accession>A0A2P5IFZ8</accession>
<dbReference type="Gene3D" id="3.40.50.300">
    <property type="entry name" value="P-loop containing nucleotide triphosphate hydrolases"/>
    <property type="match status" value="6"/>
</dbReference>
<organism evidence="14 15">
    <name type="scientific">Diaporthe helianthi</name>
    <dbReference type="NCBI Taxonomy" id="158607"/>
    <lineage>
        <taxon>Eukaryota</taxon>
        <taxon>Fungi</taxon>
        <taxon>Dikarya</taxon>
        <taxon>Ascomycota</taxon>
        <taxon>Pezizomycotina</taxon>
        <taxon>Sordariomycetes</taxon>
        <taxon>Sordariomycetidae</taxon>
        <taxon>Diaporthales</taxon>
        <taxon>Diaporthaceae</taxon>
        <taxon>Diaporthe</taxon>
    </lineage>
</organism>
<dbReference type="InterPro" id="IPR003593">
    <property type="entry name" value="AAA+_ATPase"/>
</dbReference>